<sequence length="46" mass="5102">MLALGPALWDSSTIEMKRYFLTDVLDDISGGNDRAEGLFIVQTLVE</sequence>
<comment type="caution">
    <text evidence="1">The sequence shown here is derived from an EMBL/GenBank/DDBJ whole genome shotgun (WGS) entry which is preliminary data.</text>
</comment>
<reference evidence="1 2" key="1">
    <citation type="submission" date="2020-08" db="EMBL/GenBank/DDBJ databases">
        <title>A Genomic Blueprint of the Chicken Gut Microbiome.</title>
        <authorList>
            <person name="Gilroy R."/>
            <person name="Ravi A."/>
            <person name="Getino M."/>
            <person name="Pursley I."/>
            <person name="Horton D.L."/>
            <person name="Alikhan N.-F."/>
            <person name="Baker D."/>
            <person name="Gharbi K."/>
            <person name="Hall N."/>
            <person name="Watson M."/>
            <person name="Adriaenssens E.M."/>
            <person name="Foster-Nyarko E."/>
            <person name="Jarju S."/>
            <person name="Secka A."/>
            <person name="Antonio M."/>
            <person name="Oren A."/>
            <person name="Chaudhuri R."/>
            <person name="La Ragione R.M."/>
            <person name="Hildebrand F."/>
            <person name="Pallen M.J."/>
        </authorList>
    </citation>
    <scope>NUCLEOTIDE SEQUENCE [LARGE SCALE GENOMIC DNA]</scope>
    <source>
        <strain evidence="1 2">Sa5YUA1</strain>
    </source>
</reference>
<organism evidence="1 2">
    <name type="scientific">Cytobacillus stercorigallinarum</name>
    <dbReference type="NCBI Taxonomy" id="2762240"/>
    <lineage>
        <taxon>Bacteria</taxon>
        <taxon>Bacillati</taxon>
        <taxon>Bacillota</taxon>
        <taxon>Bacilli</taxon>
        <taxon>Bacillales</taxon>
        <taxon>Bacillaceae</taxon>
        <taxon>Cytobacillus</taxon>
    </lineage>
</organism>
<keyword evidence="2" id="KW-1185">Reference proteome</keyword>
<proteinExistence type="predicted"/>
<evidence type="ECO:0000313" key="1">
    <source>
        <dbReference type="EMBL" id="MBD7936309.1"/>
    </source>
</evidence>
<gene>
    <name evidence="1" type="ORF">H9655_04655</name>
</gene>
<name>A0ABR8QLB9_9BACI</name>
<accession>A0ABR8QLB9</accession>
<evidence type="ECO:0000313" key="2">
    <source>
        <dbReference type="Proteomes" id="UP000657931"/>
    </source>
</evidence>
<dbReference type="RefSeq" id="WP_191811429.1">
    <property type="nucleotide sequence ID" value="NZ_JACSQT010000002.1"/>
</dbReference>
<protein>
    <submittedName>
        <fullName evidence="1">Uncharacterized protein</fullName>
    </submittedName>
</protein>
<dbReference type="Proteomes" id="UP000657931">
    <property type="component" value="Unassembled WGS sequence"/>
</dbReference>
<dbReference type="EMBL" id="JACSQT010000002">
    <property type="protein sequence ID" value="MBD7936309.1"/>
    <property type="molecule type" value="Genomic_DNA"/>
</dbReference>